<dbReference type="GO" id="GO:0006338">
    <property type="term" value="P:chromatin remodeling"/>
    <property type="evidence" value="ECO:0007669"/>
    <property type="project" value="InterPro"/>
</dbReference>
<protein>
    <submittedName>
        <fullName evidence="16">DNA (Cytosine-5-)-methyltransferase</fullName>
    </submittedName>
</protein>
<dbReference type="Gene3D" id="3.40.30.10">
    <property type="entry name" value="Glutaredoxin"/>
    <property type="match status" value="1"/>
</dbReference>
<dbReference type="Gene3D" id="1.20.920.10">
    <property type="entry name" value="Bromodomain-like"/>
    <property type="match status" value="2"/>
</dbReference>
<keyword evidence="10" id="KW-0539">Nucleus</keyword>
<keyword evidence="5" id="KW-0156">Chromatin regulator</keyword>
<feature type="domain" description="Bromo" evidence="14">
    <location>
        <begin position="587"/>
        <end position="657"/>
    </location>
</feature>
<dbReference type="SUPFAM" id="SSF52833">
    <property type="entry name" value="Thioredoxin-like"/>
    <property type="match status" value="1"/>
</dbReference>
<evidence type="ECO:0000256" key="11">
    <source>
        <dbReference type="PROSITE-ProRule" id="PRU00035"/>
    </source>
</evidence>
<gene>
    <name evidence="16" type="ORF">SeMB42_g03256</name>
</gene>
<keyword evidence="7 11" id="KW-0103">Bromodomain</keyword>
<feature type="region of interest" description="Disordered" evidence="13">
    <location>
        <begin position="544"/>
        <end position="567"/>
    </location>
</feature>
<dbReference type="GO" id="GO:0032259">
    <property type="term" value="P:methylation"/>
    <property type="evidence" value="ECO:0007669"/>
    <property type="project" value="UniProtKB-KW"/>
</dbReference>
<evidence type="ECO:0000256" key="10">
    <source>
        <dbReference type="ARBA" id="ARBA00023242"/>
    </source>
</evidence>
<dbReference type="InterPro" id="IPR036427">
    <property type="entry name" value="Bromodomain-like_sf"/>
</dbReference>
<accession>A0A507D9Y4</accession>
<evidence type="ECO:0000256" key="13">
    <source>
        <dbReference type="SAM" id="MobiDB-lite"/>
    </source>
</evidence>
<dbReference type="InterPro" id="IPR001525">
    <property type="entry name" value="C5_MeTfrase"/>
</dbReference>
<dbReference type="AlphaFoldDB" id="A0A507D9Y4"/>
<feature type="compositionally biased region" description="Low complexity" evidence="13">
    <location>
        <begin position="544"/>
        <end position="554"/>
    </location>
</feature>
<evidence type="ECO:0000313" key="17">
    <source>
        <dbReference type="Proteomes" id="UP000317494"/>
    </source>
</evidence>
<proteinExistence type="inferred from homology"/>
<comment type="similarity">
    <text evidence="12">Belongs to the class I-like SAM-binding methyltransferase superfamily. C5-methyltransferase family.</text>
</comment>
<organism evidence="16 17">
    <name type="scientific">Synchytrium endobioticum</name>
    <dbReference type="NCBI Taxonomy" id="286115"/>
    <lineage>
        <taxon>Eukaryota</taxon>
        <taxon>Fungi</taxon>
        <taxon>Fungi incertae sedis</taxon>
        <taxon>Chytridiomycota</taxon>
        <taxon>Chytridiomycota incertae sedis</taxon>
        <taxon>Chytridiomycetes</taxon>
        <taxon>Synchytriales</taxon>
        <taxon>Synchytriaceae</taxon>
        <taxon>Synchytrium</taxon>
    </lineage>
</organism>
<dbReference type="STRING" id="286115.A0A507D9Y4"/>
<feature type="region of interest" description="Disordered" evidence="13">
    <location>
        <begin position="969"/>
        <end position="1041"/>
    </location>
</feature>
<dbReference type="SMART" id="SM00297">
    <property type="entry name" value="BROMO"/>
    <property type="match status" value="2"/>
</dbReference>
<comment type="subcellular location">
    <subcellularLocation>
        <location evidence="1">Nucleus</location>
    </subcellularLocation>
</comment>
<evidence type="ECO:0000256" key="3">
    <source>
        <dbReference type="ARBA" id="ARBA00022679"/>
    </source>
</evidence>
<sequence>MAAPIPTRIPGFHKGNPAALVKLDVFLDPLCDDSEKLWPVLKKVQEHHGDQALHLAIHLFPLPYHKQAFLVCQSAYALRELAKPADQAEFIYKFLDSVFANMDDFIQDHANDAEARTFVAKFMLDKFPGVNNIDLRQALNKNSGADAQTRIAWKYGASRGVCGTPLVFVNDVLSLTLSNSNKQEDWNAFLDKMANRSDQPRQRLRCVEFFSGLGGMHYALERAFSDVNTCPEIAAAYDINRNANDCYQHNFNIKPVAQNIETVPLEKFASFNADLWTMSPPCQPYTQGGKELDDLDPRASGLLHLIKVLPQLPRPPTYIFVENVPNFERSRSRARLVSQLDDMGYEMNEFLVTPLQFGVPSDRRRYYLAAKRVRQSRLETLERYIHRAVINAQWPLHGDLQVATYTPPLSEYLDRDVKNEDSLVPDTYILKRHQFKFDVVKPHERRCSCFTSAYGSHHIIGSGSLLQTVDLEKSFKYQDPQTLVDLKPRFFTPTECARLHGLPLKCVEHIQRFCREILTTKAELSSARMKVKLTLGSGNYAQPAAAAAPATPQPNSGSSPPSATTMDLPTQLNHIMRTLRDARDRDTGRVFSTNYLTPPSREEHPDYYQLITNVIALDTIQSRIDTNSYRSFEDFRKDFNALIANAQQYNKTKSAPWRDAVALKEVFDATIQEMGLSTQPTLDTAQVSKLMSLEDMRSILKRITTHTDEEGRVLSEMFEELPDRKTYADYYQEIKNPICLDIIREKLEGGEYDTPAKFEADMKLMFNNAQTYNQEGSEIYEDAVELQKLFEKLSGKEGAALSVLVIAPEGDSLDEIVYKGESWRVGDWCHIRNPLDPSRPTIGQIWEIIKNADVIYIKAMWYLRPEQTVQPQGAKFYENEVFKTNTTMYYNIEEVENKCYVLWWRQYHKGRPRGFSKHLTVYACESRYSEQGKKTEKIKNWQQCLPGKGKIEIENFLEPKSQRKYLAEFSREDAHTQTPPISRKRMLTPEPAEATDNAACRRSKSPDRDGLPRRPMMPNQQATKPASRERKPPPPPQGPILPLHLVANANVHLPTQLKRHAYPIPSLLPCSAVVDMNDHVPPKTASYFDTHNDGRIKWYAAPPLDIVQDEPTLHSLEYLVYKRRLQEDVINVDDATQPKRPRTMDLEQNTRYSTEELIDPITRVLQALTSVYERESYFIAEKYMY</sequence>
<dbReference type="PROSITE" id="PS51038">
    <property type="entry name" value="BAH"/>
    <property type="match status" value="1"/>
</dbReference>
<keyword evidence="6" id="KW-0805">Transcription regulation</keyword>
<dbReference type="InterPro" id="IPR029063">
    <property type="entry name" value="SAM-dependent_MTases_sf"/>
</dbReference>
<keyword evidence="12" id="KW-0949">S-adenosyl-L-methionine</keyword>
<evidence type="ECO:0000256" key="12">
    <source>
        <dbReference type="PROSITE-ProRule" id="PRU01016"/>
    </source>
</evidence>
<dbReference type="InterPro" id="IPR001025">
    <property type="entry name" value="BAH_dom"/>
</dbReference>
<evidence type="ECO:0000256" key="4">
    <source>
        <dbReference type="ARBA" id="ARBA00022737"/>
    </source>
</evidence>
<dbReference type="GO" id="GO:0003677">
    <property type="term" value="F:DNA binding"/>
    <property type="evidence" value="ECO:0007669"/>
    <property type="project" value="UniProtKB-KW"/>
</dbReference>
<dbReference type="InterPro" id="IPR043151">
    <property type="entry name" value="BAH_sf"/>
</dbReference>
<evidence type="ECO:0000256" key="9">
    <source>
        <dbReference type="ARBA" id="ARBA00023163"/>
    </source>
</evidence>
<name>A0A507D9Y4_9FUNG</name>
<dbReference type="Pfam" id="PF01426">
    <property type="entry name" value="BAH"/>
    <property type="match status" value="1"/>
</dbReference>
<comment type="caution">
    <text evidence="16">The sequence shown here is derived from an EMBL/GenBank/DDBJ whole genome shotgun (WGS) entry which is preliminary data.</text>
</comment>
<dbReference type="EMBL" id="QEAN01000113">
    <property type="protein sequence ID" value="TPX47608.1"/>
    <property type="molecule type" value="Genomic_DNA"/>
</dbReference>
<dbReference type="SUPFAM" id="SSF53335">
    <property type="entry name" value="S-adenosyl-L-methionine-dependent methyltransferases"/>
    <property type="match status" value="1"/>
</dbReference>
<evidence type="ECO:0000256" key="7">
    <source>
        <dbReference type="ARBA" id="ARBA00023117"/>
    </source>
</evidence>
<dbReference type="Pfam" id="PF00439">
    <property type="entry name" value="Bromodomain"/>
    <property type="match status" value="2"/>
</dbReference>
<dbReference type="InterPro" id="IPR001487">
    <property type="entry name" value="Bromodomain"/>
</dbReference>
<dbReference type="InterPro" id="IPR036249">
    <property type="entry name" value="Thioredoxin-like_sf"/>
</dbReference>
<evidence type="ECO:0000259" key="14">
    <source>
        <dbReference type="PROSITE" id="PS50014"/>
    </source>
</evidence>
<dbReference type="Gene3D" id="3.40.50.150">
    <property type="entry name" value="Vaccinia Virus protein VP39"/>
    <property type="match status" value="1"/>
</dbReference>
<dbReference type="GO" id="GO:0008168">
    <property type="term" value="F:methyltransferase activity"/>
    <property type="evidence" value="ECO:0007669"/>
    <property type="project" value="UniProtKB-KW"/>
</dbReference>
<dbReference type="Proteomes" id="UP000317494">
    <property type="component" value="Unassembled WGS sequence"/>
</dbReference>
<evidence type="ECO:0000256" key="8">
    <source>
        <dbReference type="ARBA" id="ARBA00023125"/>
    </source>
</evidence>
<evidence type="ECO:0000256" key="1">
    <source>
        <dbReference type="ARBA" id="ARBA00004123"/>
    </source>
</evidence>
<keyword evidence="4" id="KW-0677">Repeat</keyword>
<dbReference type="Pfam" id="PF00145">
    <property type="entry name" value="DNA_methylase"/>
    <property type="match status" value="1"/>
</dbReference>
<evidence type="ECO:0000256" key="6">
    <source>
        <dbReference type="ARBA" id="ARBA00023015"/>
    </source>
</evidence>
<keyword evidence="8" id="KW-0238">DNA-binding</keyword>
<feature type="compositionally biased region" description="Polar residues" evidence="13">
    <location>
        <begin position="555"/>
        <end position="567"/>
    </location>
</feature>
<dbReference type="PANTHER" id="PTHR16062">
    <property type="entry name" value="SWI/SNF-RELATED"/>
    <property type="match status" value="1"/>
</dbReference>
<dbReference type="InterPro" id="IPR018359">
    <property type="entry name" value="Bromodomain_CS"/>
</dbReference>
<feature type="domain" description="BAH" evidence="15">
    <location>
        <begin position="821"/>
        <end position="939"/>
    </location>
</feature>
<dbReference type="SMART" id="SM00439">
    <property type="entry name" value="BAH"/>
    <property type="match status" value="1"/>
</dbReference>
<keyword evidence="3 12" id="KW-0808">Transferase</keyword>
<keyword evidence="9" id="KW-0804">Transcription</keyword>
<evidence type="ECO:0000259" key="15">
    <source>
        <dbReference type="PROSITE" id="PS51038"/>
    </source>
</evidence>
<dbReference type="GO" id="GO:0016586">
    <property type="term" value="C:RSC-type complex"/>
    <property type="evidence" value="ECO:0007669"/>
    <property type="project" value="InterPro"/>
</dbReference>
<evidence type="ECO:0000256" key="2">
    <source>
        <dbReference type="ARBA" id="ARBA00022603"/>
    </source>
</evidence>
<feature type="active site" evidence="12">
    <location>
        <position position="282"/>
    </location>
</feature>
<keyword evidence="17" id="KW-1185">Reference proteome</keyword>
<evidence type="ECO:0000313" key="16">
    <source>
        <dbReference type="EMBL" id="TPX47608.1"/>
    </source>
</evidence>
<dbReference type="GO" id="GO:0006368">
    <property type="term" value="P:transcription elongation by RNA polymerase II"/>
    <property type="evidence" value="ECO:0007669"/>
    <property type="project" value="TreeGrafter"/>
</dbReference>
<dbReference type="VEuPathDB" id="FungiDB:SeMB42_g03256"/>
<dbReference type="PROSITE" id="PS50014">
    <property type="entry name" value="BROMODOMAIN_2"/>
    <property type="match status" value="2"/>
</dbReference>
<reference evidence="16 17" key="1">
    <citation type="journal article" date="2019" name="Sci. Rep.">
        <title>Comparative genomics of chytrid fungi reveal insights into the obligate biotrophic and pathogenic lifestyle of Synchytrium endobioticum.</title>
        <authorList>
            <person name="van de Vossenberg B.T.L.H."/>
            <person name="Warris S."/>
            <person name="Nguyen H.D.T."/>
            <person name="van Gent-Pelzer M.P.E."/>
            <person name="Joly D.L."/>
            <person name="van de Geest H.C."/>
            <person name="Bonants P.J.M."/>
            <person name="Smith D.S."/>
            <person name="Levesque C.A."/>
            <person name="van der Lee T.A.J."/>
        </authorList>
    </citation>
    <scope>NUCLEOTIDE SEQUENCE [LARGE SCALE GENOMIC DNA]</scope>
    <source>
        <strain evidence="16 17">MB42</strain>
    </source>
</reference>
<feature type="domain" description="Bromo" evidence="14">
    <location>
        <begin position="710"/>
        <end position="780"/>
    </location>
</feature>
<evidence type="ECO:0000256" key="5">
    <source>
        <dbReference type="ARBA" id="ARBA00022853"/>
    </source>
</evidence>
<dbReference type="Gene3D" id="3.90.120.10">
    <property type="entry name" value="DNA Methylase, subunit A, domain 2"/>
    <property type="match status" value="1"/>
</dbReference>
<dbReference type="SUPFAM" id="SSF47370">
    <property type="entry name" value="Bromodomain"/>
    <property type="match status" value="2"/>
</dbReference>
<dbReference type="PROSITE" id="PS51679">
    <property type="entry name" value="SAM_MT_C5"/>
    <property type="match status" value="1"/>
</dbReference>
<dbReference type="PRINTS" id="PR00105">
    <property type="entry name" value="C5METTRFRASE"/>
</dbReference>
<keyword evidence="2 12" id="KW-0489">Methyltransferase</keyword>
<dbReference type="PANTHER" id="PTHR16062:SF19">
    <property type="entry name" value="PROTEIN POLYBROMO-1"/>
    <property type="match status" value="1"/>
</dbReference>
<dbReference type="GO" id="GO:0003682">
    <property type="term" value="F:chromatin binding"/>
    <property type="evidence" value="ECO:0007669"/>
    <property type="project" value="InterPro"/>
</dbReference>
<dbReference type="InterPro" id="IPR037382">
    <property type="entry name" value="Rsc/polybromo"/>
</dbReference>
<dbReference type="PRINTS" id="PR00503">
    <property type="entry name" value="BROMODOMAIN"/>
</dbReference>
<dbReference type="PROSITE" id="PS00633">
    <property type="entry name" value="BROMODOMAIN_1"/>
    <property type="match status" value="2"/>
</dbReference>
<dbReference type="Gene3D" id="2.30.30.490">
    <property type="match status" value="1"/>
</dbReference>